<reference evidence="1 2" key="1">
    <citation type="journal article" date="2015" name="BMC Genomics">
        <title>Gene expression during zombie ant biting behavior reflects the complexity underlying fungal parasitic behavioral manipulation.</title>
        <authorList>
            <person name="de Bekker C."/>
            <person name="Ohm R.A."/>
            <person name="Loreto R.G."/>
            <person name="Sebastian A."/>
            <person name="Albert I."/>
            <person name="Merrow M."/>
            <person name="Brachmann A."/>
            <person name="Hughes D.P."/>
        </authorList>
    </citation>
    <scope>NUCLEOTIDE SEQUENCE [LARGE SCALE GENOMIC DNA]</scope>
    <source>
        <strain evidence="1 2">SC16a</strain>
    </source>
</reference>
<dbReference type="EMBL" id="LAZP02000085">
    <property type="protein sequence ID" value="PFH61198.1"/>
    <property type="molecule type" value="Genomic_DNA"/>
</dbReference>
<name>A0A2A9PIM8_OPHUN</name>
<accession>A0A2A9PIM8</accession>
<sequence length="74" mass="8037">MAARSKAAAVAFILARTRGYIAHQPVDQPPLEAHQRSSRQPIFASGTALQLRQGRLKLLDTSPSPCNLFISAHT</sequence>
<dbReference type="Proteomes" id="UP000037136">
    <property type="component" value="Unassembled WGS sequence"/>
</dbReference>
<comment type="caution">
    <text evidence="1">The sequence shown here is derived from an EMBL/GenBank/DDBJ whole genome shotgun (WGS) entry which is preliminary data.</text>
</comment>
<keyword evidence="2" id="KW-1185">Reference proteome</keyword>
<reference evidence="1 2" key="2">
    <citation type="journal article" date="2017" name="Sci. Rep.">
        <title>Ant-infecting Ophiocordyceps genomes reveal a high diversity of potential behavioral manipulation genes and a possible major role for enterotoxins.</title>
        <authorList>
            <person name="de Bekker C."/>
            <person name="Ohm R.A."/>
            <person name="Evans H.C."/>
            <person name="Brachmann A."/>
            <person name="Hughes D.P."/>
        </authorList>
    </citation>
    <scope>NUCLEOTIDE SEQUENCE [LARGE SCALE GENOMIC DNA]</scope>
    <source>
        <strain evidence="1 2">SC16a</strain>
    </source>
</reference>
<gene>
    <name evidence="1" type="ORF">XA68_18014</name>
</gene>
<proteinExistence type="predicted"/>
<protein>
    <submittedName>
        <fullName evidence="1">Uncharacterized protein</fullName>
    </submittedName>
</protein>
<organism evidence="1 2">
    <name type="scientific">Ophiocordyceps unilateralis</name>
    <name type="common">Zombie-ant fungus</name>
    <name type="synonym">Torrubia unilateralis</name>
    <dbReference type="NCBI Taxonomy" id="268505"/>
    <lineage>
        <taxon>Eukaryota</taxon>
        <taxon>Fungi</taxon>
        <taxon>Dikarya</taxon>
        <taxon>Ascomycota</taxon>
        <taxon>Pezizomycotina</taxon>
        <taxon>Sordariomycetes</taxon>
        <taxon>Hypocreomycetidae</taxon>
        <taxon>Hypocreales</taxon>
        <taxon>Ophiocordycipitaceae</taxon>
        <taxon>Ophiocordyceps</taxon>
    </lineage>
</organism>
<dbReference type="AlphaFoldDB" id="A0A2A9PIM8"/>
<evidence type="ECO:0000313" key="1">
    <source>
        <dbReference type="EMBL" id="PFH61198.1"/>
    </source>
</evidence>
<evidence type="ECO:0000313" key="2">
    <source>
        <dbReference type="Proteomes" id="UP000037136"/>
    </source>
</evidence>